<comment type="caution">
    <text evidence="2">The sequence shown here is derived from an EMBL/GenBank/DDBJ whole genome shotgun (WGS) entry which is preliminary data.</text>
</comment>
<feature type="signal peptide" evidence="1">
    <location>
        <begin position="1"/>
        <end position="15"/>
    </location>
</feature>
<evidence type="ECO:0000313" key="2">
    <source>
        <dbReference type="EMBL" id="OXU24675.1"/>
    </source>
</evidence>
<name>A0A232F1S7_9HYME</name>
<gene>
    <name evidence="2" type="ORF">TSAR_007241</name>
</gene>
<protein>
    <submittedName>
        <fullName evidence="2">Uncharacterized protein</fullName>
    </submittedName>
</protein>
<evidence type="ECO:0000313" key="3">
    <source>
        <dbReference type="Proteomes" id="UP000215335"/>
    </source>
</evidence>
<keyword evidence="1" id="KW-0732">Signal</keyword>
<accession>A0A232F1S7</accession>
<dbReference type="Proteomes" id="UP000215335">
    <property type="component" value="Unassembled WGS sequence"/>
</dbReference>
<proteinExistence type="predicted"/>
<sequence>MKLLLLLSLVGLAVGQTIISKLAETNDVGVNQGVLHRMPQDAVEQAEDKKVDKRSYGWSPWIWPSYGHGWSGHGHGLSGHGWPSYSHGWSGHGHGWHGGWSGHGHGWHGGLSYGWPIYISSGHGWHGHGGWHSKW</sequence>
<dbReference type="AlphaFoldDB" id="A0A232F1S7"/>
<keyword evidence="3" id="KW-1185">Reference proteome</keyword>
<feature type="chain" id="PRO_5012963542" evidence="1">
    <location>
        <begin position="16"/>
        <end position="135"/>
    </location>
</feature>
<organism evidence="2 3">
    <name type="scientific">Trichomalopsis sarcophagae</name>
    <dbReference type="NCBI Taxonomy" id="543379"/>
    <lineage>
        <taxon>Eukaryota</taxon>
        <taxon>Metazoa</taxon>
        <taxon>Ecdysozoa</taxon>
        <taxon>Arthropoda</taxon>
        <taxon>Hexapoda</taxon>
        <taxon>Insecta</taxon>
        <taxon>Pterygota</taxon>
        <taxon>Neoptera</taxon>
        <taxon>Endopterygota</taxon>
        <taxon>Hymenoptera</taxon>
        <taxon>Apocrita</taxon>
        <taxon>Proctotrupomorpha</taxon>
        <taxon>Chalcidoidea</taxon>
        <taxon>Pteromalidae</taxon>
        <taxon>Pteromalinae</taxon>
        <taxon>Trichomalopsis</taxon>
    </lineage>
</organism>
<reference evidence="2 3" key="1">
    <citation type="journal article" date="2017" name="Curr. Biol.">
        <title>The Evolution of Venom by Co-option of Single-Copy Genes.</title>
        <authorList>
            <person name="Martinson E.O."/>
            <person name="Mrinalini"/>
            <person name="Kelkar Y.D."/>
            <person name="Chang C.H."/>
            <person name="Werren J.H."/>
        </authorList>
    </citation>
    <scope>NUCLEOTIDE SEQUENCE [LARGE SCALE GENOMIC DNA]</scope>
    <source>
        <strain evidence="2 3">Alberta</strain>
        <tissue evidence="2">Whole body</tissue>
    </source>
</reference>
<evidence type="ECO:0000256" key="1">
    <source>
        <dbReference type="SAM" id="SignalP"/>
    </source>
</evidence>
<dbReference type="EMBL" id="NNAY01001231">
    <property type="protein sequence ID" value="OXU24675.1"/>
    <property type="molecule type" value="Genomic_DNA"/>
</dbReference>